<evidence type="ECO:0000256" key="1">
    <source>
        <dbReference type="SAM" id="MobiDB-lite"/>
    </source>
</evidence>
<feature type="region of interest" description="Disordered" evidence="1">
    <location>
        <begin position="1"/>
        <end position="38"/>
    </location>
</feature>
<sequence length="56" mass="6467">MIKPKLREQCKQKPTPQQLSKAIESSNKTAPNNIKRLQPTITTNIMRYVTRCHQSS</sequence>
<comment type="caution">
    <text evidence="2">The sequence shown here is derived from an EMBL/GenBank/DDBJ whole genome shotgun (WGS) entry which is preliminary data.</text>
</comment>
<proteinExistence type="predicted"/>
<organism evidence="2 3">
    <name type="scientific">Rhododendron griersonianum</name>
    <dbReference type="NCBI Taxonomy" id="479676"/>
    <lineage>
        <taxon>Eukaryota</taxon>
        <taxon>Viridiplantae</taxon>
        <taxon>Streptophyta</taxon>
        <taxon>Embryophyta</taxon>
        <taxon>Tracheophyta</taxon>
        <taxon>Spermatophyta</taxon>
        <taxon>Magnoliopsida</taxon>
        <taxon>eudicotyledons</taxon>
        <taxon>Gunneridae</taxon>
        <taxon>Pentapetalae</taxon>
        <taxon>asterids</taxon>
        <taxon>Ericales</taxon>
        <taxon>Ericaceae</taxon>
        <taxon>Ericoideae</taxon>
        <taxon>Rhodoreae</taxon>
        <taxon>Rhododendron</taxon>
    </lineage>
</organism>
<evidence type="ECO:0000313" key="3">
    <source>
        <dbReference type="Proteomes" id="UP000823749"/>
    </source>
</evidence>
<dbReference type="Proteomes" id="UP000823749">
    <property type="component" value="Chromosome 1"/>
</dbReference>
<evidence type="ECO:0000313" key="2">
    <source>
        <dbReference type="EMBL" id="KAG5565547.1"/>
    </source>
</evidence>
<name>A0AAV6LL39_9ERIC</name>
<feature type="compositionally biased region" description="Polar residues" evidence="1">
    <location>
        <begin position="12"/>
        <end position="32"/>
    </location>
</feature>
<protein>
    <submittedName>
        <fullName evidence="2">Uncharacterized protein</fullName>
    </submittedName>
</protein>
<accession>A0AAV6LL39</accession>
<feature type="compositionally biased region" description="Basic and acidic residues" evidence="1">
    <location>
        <begin position="1"/>
        <end position="11"/>
    </location>
</feature>
<keyword evidence="3" id="KW-1185">Reference proteome</keyword>
<dbReference type="AlphaFoldDB" id="A0AAV6LL39"/>
<reference evidence="2" key="1">
    <citation type="submission" date="2020-08" db="EMBL/GenBank/DDBJ databases">
        <title>Plant Genome Project.</title>
        <authorList>
            <person name="Zhang R.-G."/>
        </authorList>
    </citation>
    <scope>NUCLEOTIDE SEQUENCE</scope>
    <source>
        <strain evidence="2">WSP0</strain>
        <tissue evidence="2">Leaf</tissue>
    </source>
</reference>
<gene>
    <name evidence="2" type="ORF">RHGRI_001450</name>
</gene>
<dbReference type="EMBL" id="JACTNZ010000001">
    <property type="protein sequence ID" value="KAG5565547.1"/>
    <property type="molecule type" value="Genomic_DNA"/>
</dbReference>